<dbReference type="KEGG" id="asag:FGM00_04015"/>
<protein>
    <submittedName>
        <fullName evidence="1">Uncharacterized protein</fullName>
    </submittedName>
</protein>
<evidence type="ECO:0000313" key="2">
    <source>
        <dbReference type="Proteomes" id="UP000310017"/>
    </source>
</evidence>
<accession>A0A5B7SLI8</accession>
<organism evidence="1 2">
    <name type="scientific">Aggregatimonas sangjinii</name>
    <dbReference type="NCBI Taxonomy" id="2583587"/>
    <lineage>
        <taxon>Bacteria</taxon>
        <taxon>Pseudomonadati</taxon>
        <taxon>Bacteroidota</taxon>
        <taxon>Flavobacteriia</taxon>
        <taxon>Flavobacteriales</taxon>
        <taxon>Flavobacteriaceae</taxon>
        <taxon>Aggregatimonas</taxon>
    </lineage>
</organism>
<proteinExistence type="predicted"/>
<keyword evidence="2" id="KW-1185">Reference proteome</keyword>
<name>A0A5B7SLI8_9FLAO</name>
<reference evidence="1 2" key="1">
    <citation type="submission" date="2019-05" db="EMBL/GenBank/DDBJ databases">
        <title>Genome sequencing of F202Z8.</title>
        <authorList>
            <person name="Kwon Y.M."/>
        </authorList>
    </citation>
    <scope>NUCLEOTIDE SEQUENCE [LARGE SCALE GENOMIC DNA]</scope>
    <source>
        <strain evidence="1 2">F202Z8</strain>
    </source>
</reference>
<dbReference type="EMBL" id="CP040710">
    <property type="protein sequence ID" value="QCW99316.1"/>
    <property type="molecule type" value="Genomic_DNA"/>
</dbReference>
<dbReference type="Proteomes" id="UP000310017">
    <property type="component" value="Chromosome"/>
</dbReference>
<gene>
    <name evidence="1" type="ORF">FGM00_04015</name>
</gene>
<sequence>MGKLVQLQNDPGTPIKKKFQKNMATKKFRYRLTDFKSNYYVGRKPVYNSKCNFEVHSAGLMLSGNFCNNYKHISILSQEVESVTLVRGKETIDTFYMSPIHMLSKIGVPKRISRYFSFHPSEYKITETKILIEGKEQRLELITSGYSFEKLKRHFKKRGYGDKLKIERGPSMDLSSFRSTIPEAEARFLK</sequence>
<dbReference type="AlphaFoldDB" id="A0A5B7SLI8"/>
<dbReference type="OrthoDB" id="1426706at2"/>
<evidence type="ECO:0000313" key="1">
    <source>
        <dbReference type="EMBL" id="QCW99316.1"/>
    </source>
</evidence>